<feature type="compositionally biased region" description="Low complexity" evidence="1">
    <location>
        <begin position="88"/>
        <end position="97"/>
    </location>
</feature>
<reference evidence="2" key="1">
    <citation type="submission" date="2002-03" db="EMBL/GenBank/DDBJ databases">
        <title>Oryza sativa nipponbare(GA3) genomic DNA, chromosome 6, PAC clone:P0019A05.</title>
        <authorList>
            <person name="Sasaki T."/>
            <person name="Matsumoto T."/>
            <person name="Yamamoto K."/>
        </authorList>
    </citation>
    <scope>NUCLEOTIDE SEQUENCE</scope>
</reference>
<dbReference type="Proteomes" id="UP000000763">
    <property type="component" value="Chromosome 6"/>
</dbReference>
<reference evidence="4" key="3">
    <citation type="journal article" date="2005" name="Nature">
        <title>The map-based sequence of the rice genome.</title>
        <authorList>
            <consortium name="International rice genome sequencing project (IRGSP)"/>
            <person name="Matsumoto T."/>
            <person name="Wu J."/>
            <person name="Kanamori H."/>
            <person name="Katayose Y."/>
            <person name="Fujisawa M."/>
            <person name="Namiki N."/>
            <person name="Mizuno H."/>
            <person name="Yamamoto K."/>
            <person name="Antonio B.A."/>
            <person name="Baba T."/>
            <person name="Sakata K."/>
            <person name="Nagamura Y."/>
            <person name="Aoki H."/>
            <person name="Arikawa K."/>
            <person name="Arita K."/>
            <person name="Bito T."/>
            <person name="Chiden Y."/>
            <person name="Fujitsuka N."/>
            <person name="Fukunaka R."/>
            <person name="Hamada M."/>
            <person name="Harada C."/>
            <person name="Hayashi A."/>
            <person name="Hijishita S."/>
            <person name="Honda M."/>
            <person name="Hosokawa S."/>
            <person name="Ichikawa Y."/>
            <person name="Idonuma A."/>
            <person name="Iijima M."/>
            <person name="Ikeda M."/>
            <person name="Ikeno M."/>
            <person name="Ito K."/>
            <person name="Ito S."/>
            <person name="Ito T."/>
            <person name="Ito Y."/>
            <person name="Ito Y."/>
            <person name="Iwabuchi A."/>
            <person name="Kamiya K."/>
            <person name="Karasawa W."/>
            <person name="Kurita K."/>
            <person name="Katagiri S."/>
            <person name="Kikuta A."/>
            <person name="Kobayashi H."/>
            <person name="Kobayashi N."/>
            <person name="Machita K."/>
            <person name="Maehara T."/>
            <person name="Masukawa M."/>
            <person name="Mizubayashi T."/>
            <person name="Mukai Y."/>
            <person name="Nagasaki H."/>
            <person name="Nagata Y."/>
            <person name="Naito S."/>
            <person name="Nakashima M."/>
            <person name="Nakama Y."/>
            <person name="Nakamichi Y."/>
            <person name="Nakamura M."/>
            <person name="Meguro A."/>
            <person name="Negishi M."/>
            <person name="Ohta I."/>
            <person name="Ohta T."/>
            <person name="Okamoto M."/>
            <person name="Ono N."/>
            <person name="Saji S."/>
            <person name="Sakaguchi M."/>
            <person name="Sakai K."/>
            <person name="Shibata M."/>
            <person name="Shimokawa T."/>
            <person name="Song J."/>
            <person name="Takazaki Y."/>
            <person name="Terasawa K."/>
            <person name="Tsugane M."/>
            <person name="Tsuji K."/>
            <person name="Ueda S."/>
            <person name="Waki K."/>
            <person name="Yamagata H."/>
            <person name="Yamamoto M."/>
            <person name="Yamamoto S."/>
            <person name="Yamane H."/>
            <person name="Yoshiki S."/>
            <person name="Yoshihara R."/>
            <person name="Yukawa K."/>
            <person name="Zhong H."/>
            <person name="Yano M."/>
            <person name="Yuan Q."/>
            <person name="Ouyang S."/>
            <person name="Liu J."/>
            <person name="Jones K.M."/>
            <person name="Gansberger K."/>
            <person name="Moffat K."/>
            <person name="Hill J."/>
            <person name="Bera J."/>
            <person name="Fadrosh D."/>
            <person name="Jin S."/>
            <person name="Johri S."/>
            <person name="Kim M."/>
            <person name="Overton L."/>
            <person name="Reardon M."/>
            <person name="Tsitrin T."/>
            <person name="Vuong H."/>
            <person name="Weaver B."/>
            <person name="Ciecko A."/>
            <person name="Tallon L."/>
            <person name="Jackson J."/>
            <person name="Pai G."/>
            <person name="Aken S.V."/>
            <person name="Utterback T."/>
            <person name="Reidmuller S."/>
            <person name="Feldblyum T."/>
            <person name="Hsiao J."/>
            <person name="Zismann V."/>
            <person name="Iobst S."/>
            <person name="de Vazeille A.R."/>
            <person name="Buell C.R."/>
            <person name="Ying K."/>
            <person name="Li Y."/>
            <person name="Lu T."/>
            <person name="Huang Y."/>
            <person name="Zhao Q."/>
            <person name="Feng Q."/>
            <person name="Zhang L."/>
            <person name="Zhu J."/>
            <person name="Weng Q."/>
            <person name="Mu J."/>
            <person name="Lu Y."/>
            <person name="Fan D."/>
            <person name="Liu Y."/>
            <person name="Guan J."/>
            <person name="Zhang Y."/>
            <person name="Yu S."/>
            <person name="Liu X."/>
            <person name="Zhang Y."/>
            <person name="Hong G."/>
            <person name="Han B."/>
            <person name="Choisne N."/>
            <person name="Demange N."/>
            <person name="Orjeda G."/>
            <person name="Samain S."/>
            <person name="Cattolico L."/>
            <person name="Pelletier E."/>
            <person name="Couloux A."/>
            <person name="Segurens B."/>
            <person name="Wincker P."/>
            <person name="D'Hont A."/>
            <person name="Scarpelli C."/>
            <person name="Weissenbach J."/>
            <person name="Salanoubat M."/>
            <person name="Quetier F."/>
            <person name="Yu Y."/>
            <person name="Kim H.R."/>
            <person name="Rambo T."/>
            <person name="Currie J."/>
            <person name="Collura K."/>
            <person name="Luo M."/>
            <person name="Yang T."/>
            <person name="Ammiraju J.S.S."/>
            <person name="Engler F."/>
            <person name="Soderlund C."/>
            <person name="Wing R.A."/>
            <person name="Palmer L.E."/>
            <person name="de la Bastide M."/>
            <person name="Spiegel L."/>
            <person name="Nascimento L."/>
            <person name="Zutavern T."/>
            <person name="O'Shaughnessy A."/>
            <person name="Dike S."/>
            <person name="Dedhia N."/>
            <person name="Preston R."/>
            <person name="Balija V."/>
            <person name="McCombie W.R."/>
            <person name="Chow T."/>
            <person name="Chen H."/>
            <person name="Chung M."/>
            <person name="Chen C."/>
            <person name="Shaw J."/>
            <person name="Wu H."/>
            <person name="Hsiao K."/>
            <person name="Chao Y."/>
            <person name="Chu M."/>
            <person name="Cheng C."/>
            <person name="Hour A."/>
            <person name="Lee P."/>
            <person name="Lin S."/>
            <person name="Lin Y."/>
            <person name="Liou J."/>
            <person name="Liu S."/>
            <person name="Hsing Y."/>
            <person name="Raghuvanshi S."/>
            <person name="Mohanty A."/>
            <person name="Bharti A.K."/>
            <person name="Gaur A."/>
            <person name="Gupta V."/>
            <person name="Kumar D."/>
            <person name="Ravi V."/>
            <person name="Vij S."/>
            <person name="Kapur A."/>
            <person name="Khurana P."/>
            <person name="Khurana P."/>
            <person name="Khurana J.P."/>
            <person name="Tyagi A.K."/>
            <person name="Gaikwad K."/>
            <person name="Singh A."/>
            <person name="Dalal V."/>
            <person name="Srivastava S."/>
            <person name="Dixit A."/>
            <person name="Pal A.K."/>
            <person name="Ghazi I.A."/>
            <person name="Yadav M."/>
            <person name="Pandit A."/>
            <person name="Bhargava A."/>
            <person name="Sureshbabu K."/>
            <person name="Batra K."/>
            <person name="Sharma T.R."/>
            <person name="Mohapatra T."/>
            <person name="Singh N.K."/>
            <person name="Messing J."/>
            <person name="Nelson A.B."/>
            <person name="Fuks G."/>
            <person name="Kavchok S."/>
            <person name="Keizer G."/>
            <person name="Linton E."/>
            <person name="Llaca V."/>
            <person name="Song R."/>
            <person name="Tanyolac B."/>
            <person name="Young S."/>
            <person name="Ho-Il K."/>
            <person name="Hahn J.H."/>
            <person name="Sangsakoo G."/>
            <person name="Vanavichit A."/>
            <person name="de Mattos Luiz.A.T."/>
            <person name="Zimmer P.D."/>
            <person name="Malone G."/>
            <person name="Dellagostin O."/>
            <person name="de Oliveira A.C."/>
            <person name="Bevan M."/>
            <person name="Bancroft I."/>
            <person name="Minx P."/>
            <person name="Cordum H."/>
            <person name="Wilson R."/>
            <person name="Cheng Z."/>
            <person name="Jin W."/>
            <person name="Jiang J."/>
            <person name="Leong S.A."/>
            <person name="Iwama H."/>
            <person name="Gojobori T."/>
            <person name="Itoh T."/>
            <person name="Niimura Y."/>
            <person name="Fujii Y."/>
            <person name="Habara T."/>
            <person name="Sakai H."/>
            <person name="Sato Y."/>
            <person name="Wilson G."/>
            <person name="Kumar K."/>
            <person name="McCouch S."/>
            <person name="Juretic N."/>
            <person name="Hoen D."/>
            <person name="Wright S."/>
            <person name="Bruskiewich R."/>
            <person name="Bureau T."/>
            <person name="Miyao A."/>
            <person name="Hirochika H."/>
            <person name="Nishikawa T."/>
            <person name="Kadowaki K."/>
            <person name="Sugiura M."/>
            <person name="Burr B."/>
            <person name="Sasaki T."/>
        </authorList>
    </citation>
    <scope>NUCLEOTIDE SEQUENCE [LARGE SCALE GENOMIC DNA]</scope>
    <source>
        <strain evidence="4">cv. Nipponbare</strain>
    </source>
</reference>
<proteinExistence type="predicted"/>
<protein>
    <submittedName>
        <fullName evidence="3">Uncharacterized protein</fullName>
    </submittedName>
</protein>
<gene>
    <name evidence="3" type="ORF">OSJNBb0039F24.19</name>
    <name evidence="2" type="ORF">P0019A05.6</name>
</gene>
<accession>Q69PT7</accession>
<evidence type="ECO:0000313" key="4">
    <source>
        <dbReference type="Proteomes" id="UP000000763"/>
    </source>
</evidence>
<sequence>MAGCLEYAPRHDAKRSKTIIIPSTELVRTRIIASARGGCGPSAPKAGPTRQPKGKGGAPWTGTTGWSTGGAPKVAEGVGWLASPPGKTAAADGRTPAGDGGTTRRRTREAEGKRGGGRRPHRAPGGEGRRARRRAPRDDGGTALPWRLHGRDAADEGGRDLGMEGEGLGGGEVAHGGVIRRPEMRGDGRCSPQAKGTEFRRRLTKREGWPSCGSTPRRRRGCRRCRTWLRAPEASGWRHQTQHRPRVHGGGGVSVMIGGGGVDGKRQGMAKPVGPTVACGGGGQLEAVEAAVARVGGGSGAQGVERGK</sequence>
<reference evidence="4" key="4">
    <citation type="journal article" date="2008" name="Nucleic Acids Res.">
        <title>The rice annotation project database (RAP-DB): 2008 update.</title>
        <authorList>
            <consortium name="The rice annotation project (RAP)"/>
        </authorList>
    </citation>
    <scope>GENOME REANNOTATION</scope>
    <source>
        <strain evidence="4">cv. Nipponbare</strain>
    </source>
</reference>
<evidence type="ECO:0000313" key="3">
    <source>
        <dbReference type="EMBL" id="BAD33513.1"/>
    </source>
</evidence>
<reference evidence="3" key="2">
    <citation type="submission" date="2002-06" db="EMBL/GenBank/DDBJ databases">
        <title>Oryza sativa nipponbare(GA3) genomic DNA, chromosome 6, BAC clone:OSJNBb0039F24.</title>
        <authorList>
            <person name="Sasaki T."/>
            <person name="Matsumoto T."/>
            <person name="Katayose Y."/>
        </authorList>
    </citation>
    <scope>NUCLEOTIDE SEQUENCE</scope>
</reference>
<feature type="region of interest" description="Disordered" evidence="1">
    <location>
        <begin position="35"/>
        <end position="173"/>
    </location>
</feature>
<dbReference type="EMBL" id="AP005477">
    <property type="protein sequence ID" value="BAD33513.1"/>
    <property type="molecule type" value="Genomic_DNA"/>
</dbReference>
<organism evidence="3 4">
    <name type="scientific">Oryza sativa subsp. japonica</name>
    <name type="common">Rice</name>
    <dbReference type="NCBI Taxonomy" id="39947"/>
    <lineage>
        <taxon>Eukaryota</taxon>
        <taxon>Viridiplantae</taxon>
        <taxon>Streptophyta</taxon>
        <taxon>Embryophyta</taxon>
        <taxon>Tracheophyta</taxon>
        <taxon>Spermatophyta</taxon>
        <taxon>Magnoliopsida</taxon>
        <taxon>Liliopsida</taxon>
        <taxon>Poales</taxon>
        <taxon>Poaceae</taxon>
        <taxon>BOP clade</taxon>
        <taxon>Oryzoideae</taxon>
        <taxon>Oryzeae</taxon>
        <taxon>Oryzinae</taxon>
        <taxon>Oryza</taxon>
        <taxon>Oryza sativa</taxon>
    </lineage>
</organism>
<dbReference type="AlphaFoldDB" id="Q69PT7"/>
<name>Q69PT7_ORYSJ</name>
<evidence type="ECO:0000256" key="1">
    <source>
        <dbReference type="SAM" id="MobiDB-lite"/>
    </source>
</evidence>
<feature type="compositionally biased region" description="Gly residues" evidence="1">
    <location>
        <begin position="164"/>
        <end position="173"/>
    </location>
</feature>
<feature type="compositionally biased region" description="Basic and acidic residues" evidence="1">
    <location>
        <begin position="149"/>
        <end position="162"/>
    </location>
</feature>
<evidence type="ECO:0000313" key="2">
    <source>
        <dbReference type="EMBL" id="BAD33277.1"/>
    </source>
</evidence>
<dbReference type="EMBL" id="AP004811">
    <property type="protein sequence ID" value="BAD33277.1"/>
    <property type="molecule type" value="Genomic_DNA"/>
</dbReference>
<feature type="compositionally biased region" description="Low complexity" evidence="1">
    <location>
        <begin position="60"/>
        <end position="71"/>
    </location>
</feature>